<feature type="domain" description="Acetyl-coenzyme A synthetase N-terminal" evidence="2">
    <location>
        <begin position="20"/>
        <end position="53"/>
    </location>
</feature>
<evidence type="ECO:0000259" key="2">
    <source>
        <dbReference type="Pfam" id="PF16177"/>
    </source>
</evidence>
<name>A0ABV7VQ05_9GAMM</name>
<reference evidence="4" key="1">
    <citation type="journal article" date="2019" name="Int. J. Syst. Evol. Microbiol.">
        <title>The Global Catalogue of Microorganisms (GCM) 10K type strain sequencing project: providing services to taxonomists for standard genome sequencing and annotation.</title>
        <authorList>
            <consortium name="The Broad Institute Genomics Platform"/>
            <consortium name="The Broad Institute Genome Sequencing Center for Infectious Disease"/>
            <person name="Wu L."/>
            <person name="Ma J."/>
        </authorList>
    </citation>
    <scope>NUCLEOTIDE SEQUENCE [LARGE SCALE GENOMIC DNA]</scope>
    <source>
        <strain evidence="4">KCTC 42424</strain>
    </source>
</reference>
<sequence>MANGSGTRSPPTGNTRRHAQIEAQTPYDSVLTNGDKMPGARWFEGAKLNFAENLLVPGMCPDLPVDAGRFLESSASNGRTMFGLCCL</sequence>
<feature type="region of interest" description="Disordered" evidence="1">
    <location>
        <begin position="1"/>
        <end position="30"/>
    </location>
</feature>
<gene>
    <name evidence="3" type="ORF">ACFOMG_04525</name>
</gene>
<comment type="caution">
    <text evidence="3">The sequence shown here is derived from an EMBL/GenBank/DDBJ whole genome shotgun (WGS) entry which is preliminary data.</text>
</comment>
<dbReference type="RefSeq" id="WP_376865083.1">
    <property type="nucleotide sequence ID" value="NZ_JBHRYB010000003.1"/>
</dbReference>
<proteinExistence type="predicted"/>
<feature type="compositionally biased region" description="Polar residues" evidence="1">
    <location>
        <begin position="1"/>
        <end position="14"/>
    </location>
</feature>
<evidence type="ECO:0000313" key="4">
    <source>
        <dbReference type="Proteomes" id="UP001595722"/>
    </source>
</evidence>
<dbReference type="EMBL" id="JBHRYB010000003">
    <property type="protein sequence ID" value="MFC3679375.1"/>
    <property type="molecule type" value="Genomic_DNA"/>
</dbReference>
<organism evidence="3 4">
    <name type="scientific">Bacterioplanoides pacificum</name>
    <dbReference type="NCBI Taxonomy" id="1171596"/>
    <lineage>
        <taxon>Bacteria</taxon>
        <taxon>Pseudomonadati</taxon>
        <taxon>Pseudomonadota</taxon>
        <taxon>Gammaproteobacteria</taxon>
        <taxon>Oceanospirillales</taxon>
        <taxon>Oceanospirillaceae</taxon>
        <taxon>Bacterioplanoides</taxon>
    </lineage>
</organism>
<accession>A0ABV7VQ05</accession>
<keyword evidence="4" id="KW-1185">Reference proteome</keyword>
<evidence type="ECO:0000256" key="1">
    <source>
        <dbReference type="SAM" id="MobiDB-lite"/>
    </source>
</evidence>
<dbReference type="InterPro" id="IPR032387">
    <property type="entry name" value="ACAS_N"/>
</dbReference>
<evidence type="ECO:0000313" key="3">
    <source>
        <dbReference type="EMBL" id="MFC3679375.1"/>
    </source>
</evidence>
<dbReference type="Pfam" id="PF16177">
    <property type="entry name" value="ACAS_N"/>
    <property type="match status" value="1"/>
</dbReference>
<protein>
    <submittedName>
        <fullName evidence="3">Acetyl-coenzyme A synthetase N-terminal domain-containing protein</fullName>
    </submittedName>
</protein>
<dbReference type="Proteomes" id="UP001595722">
    <property type="component" value="Unassembled WGS sequence"/>
</dbReference>